<dbReference type="GeneID" id="9678987"/>
<dbReference type="InterPro" id="IPR007111">
    <property type="entry name" value="NACHT_NTPase"/>
</dbReference>
<dbReference type="RefSeq" id="XP_003040568.1">
    <property type="nucleotide sequence ID" value="XM_003040522.1"/>
</dbReference>
<dbReference type="AlphaFoldDB" id="C7ZM97"/>
<evidence type="ECO:0000259" key="2">
    <source>
        <dbReference type="PROSITE" id="PS50837"/>
    </source>
</evidence>
<proteinExistence type="predicted"/>
<dbReference type="EMBL" id="GG698950">
    <property type="protein sequence ID" value="EEU34855.1"/>
    <property type="molecule type" value="Genomic_DNA"/>
</dbReference>
<dbReference type="PANTHER" id="PTHR10039">
    <property type="entry name" value="AMELOGENIN"/>
    <property type="match status" value="1"/>
</dbReference>
<dbReference type="Pfam" id="PF24883">
    <property type="entry name" value="NPHP3_N"/>
    <property type="match status" value="1"/>
</dbReference>
<dbReference type="OMA" id="IANFRTR"/>
<reference evidence="3 4" key="1">
    <citation type="journal article" date="2009" name="PLoS Genet.">
        <title>The genome of Nectria haematococca: contribution of supernumerary chromosomes to gene expansion.</title>
        <authorList>
            <person name="Coleman J.J."/>
            <person name="Rounsley S.D."/>
            <person name="Rodriguez-Carres M."/>
            <person name="Kuo A."/>
            <person name="Wasmann C.C."/>
            <person name="Grimwood J."/>
            <person name="Schmutz J."/>
            <person name="Taga M."/>
            <person name="White G.J."/>
            <person name="Zhou S."/>
            <person name="Schwartz D.C."/>
            <person name="Freitag M."/>
            <person name="Ma L.J."/>
            <person name="Danchin E.G."/>
            <person name="Henrissat B."/>
            <person name="Coutinho P.M."/>
            <person name="Nelson D.R."/>
            <person name="Straney D."/>
            <person name="Napoli C.A."/>
            <person name="Barker B.M."/>
            <person name="Gribskov M."/>
            <person name="Rep M."/>
            <person name="Kroken S."/>
            <person name="Molnar I."/>
            <person name="Rensing C."/>
            <person name="Kennell J.C."/>
            <person name="Zamora J."/>
            <person name="Farman M.L."/>
            <person name="Selker E.U."/>
            <person name="Salamov A."/>
            <person name="Shapiro H."/>
            <person name="Pangilinan J."/>
            <person name="Lindquist E."/>
            <person name="Lamers C."/>
            <person name="Grigoriev I.V."/>
            <person name="Geiser D.M."/>
            <person name="Covert S.F."/>
            <person name="Temporini E."/>
            <person name="Vanetten H.D."/>
        </authorList>
    </citation>
    <scope>NUCLEOTIDE SEQUENCE [LARGE SCALE GENOMIC DNA]</scope>
    <source>
        <strain evidence="4">ATCC MYA-4622 / CBS 123669 / FGSC 9596 / NRRL 45880 / 77-13-4</strain>
    </source>
</reference>
<sequence length="974" mass="109239">MAEPVGITLGVLGLLGTFENCVELFAYFSASRSLGRDYEFLEIGLDLEKSSLLQWAERVRLASSDYDKRLDDKTTQDAVLSALTAIRVLLSESSSLQARYGVEIDRGQAKTSALSVSSPVSHRSLNKFQDRVASLKKRMELRQSRTSPVSKIRWVVSDKDKFTELIRELSKFVAKLHHFVPLLSENTSLAGTEPSHGPDGMIREDLRGINEVRKLRLIRDAAGGEHEAVASLADEEVVRMCQRRILRALWFQIMDDRRDMLQKPHHDTFLWALQEGTGGSRWDSIPEWLRSGAGVYWLYGKAGSGKSTLMRYLEKATETKKLLDEWAQERELVIVSFYFWALGTAEQKSQQGLFRALLFHLLSAEPALIPRLLPKSWHAVYDLDSDMFQAPSTAEMKLAFETLSDGVSLQRRFCFFIDGLDEYDGNVPEAIAFIKRLSGNPDLKIIVSSRPLPECVSGFIGAPKLRLQNLTRPDISKFVYDEIGSHPYIQNLIETDGDEAKSILDEIIDRSSGVFLWVALACKSLLRGFDEFDSVDELRERVKALPPELKDMFAHMLSTVENRHKVQAARILRVCYLNHVVKRENARRNWRWVADTGHLSAVAFAIVESKQMDVENLPPQRRLSLAERRRLCTTLEGRLRGRSGGLVELFDGQGLPSSHCLCSPDEHIPDHEGLVDSTVDFLHRTVFEFLDNEAAWSLDYLQTGDPSWNGYAVLCAIASEYAKAIRDLSADSPRYKHEIARSLSLARVADRESPATVAIVLFRLQGILMSHDGDEFPVGVSGQLSSSMTDIPPEIILVLAVEAGIVNFAKTYLAAADIRASETKPPFYPLLFHVLTQFFLEQLKGDSIAYSIPVSADMVGFLLAEGCDPNEEFADPFDTNTTPWKEWMRSLEARVVDICGTLPITEALVSSGSELDAGLAGDVWIGRAGKSIDNILGAEMARLAFHDWPANQKIPGPEVERLQSLWTLIHNRRK</sequence>
<evidence type="ECO:0000313" key="3">
    <source>
        <dbReference type="EMBL" id="EEU34855.1"/>
    </source>
</evidence>
<dbReference type="OrthoDB" id="443402at2759"/>
<dbReference type="InterPro" id="IPR029498">
    <property type="entry name" value="HeLo_dom"/>
</dbReference>
<accession>C7ZM97</accession>
<organism evidence="3 4">
    <name type="scientific">Fusarium vanettenii (strain ATCC MYA-4622 / CBS 123669 / FGSC 9596 / NRRL 45880 / 77-13-4)</name>
    <name type="common">Fusarium solani subsp. pisi</name>
    <dbReference type="NCBI Taxonomy" id="660122"/>
    <lineage>
        <taxon>Eukaryota</taxon>
        <taxon>Fungi</taxon>
        <taxon>Dikarya</taxon>
        <taxon>Ascomycota</taxon>
        <taxon>Pezizomycotina</taxon>
        <taxon>Sordariomycetes</taxon>
        <taxon>Hypocreomycetidae</taxon>
        <taxon>Hypocreales</taxon>
        <taxon>Nectriaceae</taxon>
        <taxon>Fusarium</taxon>
        <taxon>Fusarium solani species complex</taxon>
        <taxon>Fusarium vanettenii</taxon>
    </lineage>
</organism>
<dbReference type="Pfam" id="PF25053">
    <property type="entry name" value="DUF7791"/>
    <property type="match status" value="1"/>
</dbReference>
<dbReference type="InterPro" id="IPR056884">
    <property type="entry name" value="NPHP3-like_N"/>
</dbReference>
<dbReference type="Gene3D" id="3.40.50.300">
    <property type="entry name" value="P-loop containing nucleotide triphosphate hydrolases"/>
    <property type="match status" value="1"/>
</dbReference>
<dbReference type="Pfam" id="PF14479">
    <property type="entry name" value="HeLo"/>
    <property type="match status" value="1"/>
</dbReference>
<dbReference type="STRING" id="660122.C7ZM97"/>
<evidence type="ECO:0000256" key="1">
    <source>
        <dbReference type="ARBA" id="ARBA00022737"/>
    </source>
</evidence>
<evidence type="ECO:0000313" key="4">
    <source>
        <dbReference type="Proteomes" id="UP000005206"/>
    </source>
</evidence>
<dbReference type="HOGENOM" id="CLU_002341_2_0_1"/>
<dbReference type="InterPro" id="IPR038305">
    <property type="entry name" value="HeLo_sf"/>
</dbReference>
<dbReference type="eggNOG" id="ENOG502RTJ4">
    <property type="taxonomic scope" value="Eukaryota"/>
</dbReference>
<dbReference type="InParanoid" id="C7ZM97"/>
<dbReference type="SUPFAM" id="SSF52540">
    <property type="entry name" value="P-loop containing nucleoside triphosphate hydrolases"/>
    <property type="match status" value="1"/>
</dbReference>
<feature type="domain" description="NACHT" evidence="2">
    <location>
        <begin position="294"/>
        <end position="451"/>
    </location>
</feature>
<dbReference type="Proteomes" id="UP000005206">
    <property type="component" value="Chromosome 14"/>
</dbReference>
<keyword evidence="4" id="KW-1185">Reference proteome</keyword>
<dbReference type="InterPro" id="IPR056693">
    <property type="entry name" value="DUF7791"/>
</dbReference>
<name>C7ZM97_FUSV7</name>
<protein>
    <recommendedName>
        <fullName evidence="2">NACHT domain-containing protein</fullName>
    </recommendedName>
</protein>
<dbReference type="InterPro" id="IPR027417">
    <property type="entry name" value="P-loop_NTPase"/>
</dbReference>
<keyword evidence="1" id="KW-0677">Repeat</keyword>
<dbReference type="PANTHER" id="PTHR10039:SF5">
    <property type="entry name" value="NACHT DOMAIN-CONTAINING PROTEIN"/>
    <property type="match status" value="1"/>
</dbReference>
<dbReference type="VEuPathDB" id="FungiDB:NECHADRAFT_55084"/>
<gene>
    <name evidence="3" type="ORF">NECHADRAFT_55084</name>
</gene>
<dbReference type="KEGG" id="nhe:NECHADRAFT_55084"/>
<dbReference type="PROSITE" id="PS50837">
    <property type="entry name" value="NACHT"/>
    <property type="match status" value="1"/>
</dbReference>
<dbReference type="Gene3D" id="1.20.120.1020">
    <property type="entry name" value="Prion-inhibition and propagation, HeLo domain"/>
    <property type="match status" value="1"/>
</dbReference>